<evidence type="ECO:0000313" key="2">
    <source>
        <dbReference type="Proteomes" id="UP000013015"/>
    </source>
</evidence>
<sequence>NRGQEFAVKLIAVKKNGRPASRAAVLTMPQPRAHRAVILSTFHLRVKSITGL</sequence>
<comment type="caution">
    <text evidence="1">The sequence shown here is derived from an EMBL/GenBank/DDBJ whole genome shotgun (WGS) entry which is preliminary data.</text>
</comment>
<dbReference type="AlphaFoldDB" id="N6X3B4"/>
<name>N6X3B4_9ACTO</name>
<accession>N6X3B4</accession>
<protein>
    <submittedName>
        <fullName evidence="1">Uncharacterized protein</fullName>
    </submittedName>
</protein>
<dbReference type="Proteomes" id="UP000013015">
    <property type="component" value="Unassembled WGS sequence"/>
</dbReference>
<dbReference type="EMBL" id="AQHZ01000017">
    <property type="protein sequence ID" value="ENO18176.1"/>
    <property type="molecule type" value="Genomic_DNA"/>
</dbReference>
<proteinExistence type="predicted"/>
<gene>
    <name evidence="1" type="ORF">HMPREF9004_1120</name>
</gene>
<reference evidence="1 2" key="1">
    <citation type="submission" date="2013-03" db="EMBL/GenBank/DDBJ databases">
        <title>Reference genome for the Human Microbiome Project.</title>
        <authorList>
            <person name="Aqrawi P."/>
            <person name="Ayvaz T."/>
            <person name="Bess C."/>
            <person name="Blankenburg K."/>
            <person name="Coyle M."/>
            <person name="Deng J."/>
            <person name="Forbes L."/>
            <person name="Fowler G."/>
            <person name="Francisco L."/>
            <person name="Fu Q."/>
            <person name="Gibbs R."/>
            <person name="Gross S."/>
            <person name="Gubbala S."/>
            <person name="Hale W."/>
            <person name="Hemphill L."/>
            <person name="Highlander S."/>
            <person name="Hirani K."/>
            <person name="Jackson L."/>
            <person name="Jakkamsetti A."/>
            <person name="Javaid M."/>
            <person name="Jayaseelan J.C."/>
            <person name="Jiang H."/>
            <person name="Joshi V."/>
            <person name="Korchina V."/>
            <person name="Kovar C."/>
            <person name="Lara F."/>
            <person name="Lee S."/>
            <person name="Liu Y."/>
            <person name="Mata R."/>
            <person name="Mathew T."/>
            <person name="Munidasa M."/>
            <person name="Muzny D."/>
            <person name="Nazareth L."/>
            <person name="Ngo R."/>
            <person name="Nguyen L."/>
            <person name="Nguyen N."/>
            <person name="Okwuonu G."/>
            <person name="Ongeri F."/>
            <person name="Palculict T."/>
            <person name="Patil S."/>
            <person name="Petrosino J."/>
            <person name="Pham C."/>
            <person name="Pham P."/>
            <person name="Pu L.-L."/>
            <person name="Qin X."/>
            <person name="Qu J."/>
            <person name="Reid J."/>
            <person name="Ross M."/>
            <person name="Ruth R."/>
            <person name="Saada N."/>
            <person name="San Lucas F."/>
            <person name="Santibanez J."/>
            <person name="Shang Y."/>
            <person name="Simmons D."/>
            <person name="Song X.-Z."/>
            <person name="Tang L.-Y."/>
            <person name="Thornton R."/>
            <person name="Warren J."/>
            <person name="Weissenberger G."/>
            <person name="Wilczek-Boney K."/>
            <person name="Worley K."/>
            <person name="Youmans B."/>
            <person name="Zhang J."/>
            <person name="Zhang L."/>
            <person name="Zhao Z."/>
            <person name="Zhou C."/>
            <person name="Zhu D."/>
            <person name="Zhu Y."/>
        </authorList>
    </citation>
    <scope>NUCLEOTIDE SEQUENCE [LARGE SCALE GENOMIC DNA]</scope>
    <source>
        <strain evidence="1 2">F0333</strain>
    </source>
</reference>
<evidence type="ECO:0000313" key="1">
    <source>
        <dbReference type="EMBL" id="ENO18176.1"/>
    </source>
</evidence>
<organism evidence="1 2">
    <name type="scientific">Schaalia cardiffensis F0333</name>
    <dbReference type="NCBI Taxonomy" id="888050"/>
    <lineage>
        <taxon>Bacteria</taxon>
        <taxon>Bacillati</taxon>
        <taxon>Actinomycetota</taxon>
        <taxon>Actinomycetes</taxon>
        <taxon>Actinomycetales</taxon>
        <taxon>Actinomycetaceae</taxon>
        <taxon>Schaalia</taxon>
    </lineage>
</organism>
<feature type="non-terminal residue" evidence="1">
    <location>
        <position position="1"/>
    </location>
</feature>
<dbReference type="HOGENOM" id="CLU_3072950_0_0_11"/>
<keyword evidence="2" id="KW-1185">Reference proteome</keyword>